<accession>A0A0R2SEQ1</accession>
<dbReference type="GO" id="GO:0030366">
    <property type="term" value="F:molybdopterin synthase activity"/>
    <property type="evidence" value="ECO:0007669"/>
    <property type="project" value="UniProtKB-EC"/>
</dbReference>
<evidence type="ECO:0000313" key="13">
    <source>
        <dbReference type="EMBL" id="KRO73343.1"/>
    </source>
</evidence>
<gene>
    <name evidence="13" type="ORF">ABR69_01435</name>
</gene>
<dbReference type="AlphaFoldDB" id="A0A0R2SEQ1"/>
<dbReference type="EMBL" id="LIBB01000007">
    <property type="protein sequence ID" value="KRO73343.1"/>
    <property type="molecule type" value="Genomic_DNA"/>
</dbReference>
<comment type="similarity">
    <text evidence="2">Belongs to the MoaE family.</text>
</comment>
<evidence type="ECO:0000256" key="4">
    <source>
        <dbReference type="ARBA" id="ARBA00013858"/>
    </source>
</evidence>
<dbReference type="InterPro" id="IPR003448">
    <property type="entry name" value="Mopterin_biosynth_MoaE"/>
</dbReference>
<dbReference type="FunFam" id="3.90.1170.40:FF:000001">
    <property type="entry name" value="Molybdopterin synthase catalytic subunit MoaE"/>
    <property type="match status" value="1"/>
</dbReference>
<dbReference type="Gene3D" id="3.90.1170.40">
    <property type="entry name" value="Molybdopterin biosynthesis MoaE subunit"/>
    <property type="match status" value="1"/>
</dbReference>
<keyword evidence="6" id="KW-0501">Molybdenum cofactor biosynthesis</keyword>
<evidence type="ECO:0000256" key="10">
    <source>
        <dbReference type="ARBA" id="ARBA00030781"/>
    </source>
</evidence>
<dbReference type="SUPFAM" id="SSF54690">
    <property type="entry name" value="Molybdopterin synthase subunit MoaE"/>
    <property type="match status" value="1"/>
</dbReference>
<evidence type="ECO:0000256" key="5">
    <source>
        <dbReference type="ARBA" id="ARBA00022679"/>
    </source>
</evidence>
<evidence type="ECO:0000313" key="14">
    <source>
        <dbReference type="Proteomes" id="UP000051934"/>
    </source>
</evidence>
<keyword evidence="5" id="KW-0808">Transferase</keyword>
<comment type="subunit">
    <text evidence="7">Heterotetramer of 2 MoaD subunits and 2 MoaE subunits. Also stable as homodimer. The enzyme changes between these two forms during catalysis.</text>
</comment>
<evidence type="ECO:0000256" key="9">
    <source>
        <dbReference type="ARBA" id="ARBA00030407"/>
    </source>
</evidence>
<dbReference type="PANTHER" id="PTHR23404">
    <property type="entry name" value="MOLYBDOPTERIN SYNTHASE RELATED"/>
    <property type="match status" value="1"/>
</dbReference>
<evidence type="ECO:0000256" key="8">
    <source>
        <dbReference type="ARBA" id="ARBA00029745"/>
    </source>
</evidence>
<comment type="pathway">
    <text evidence="1">Cofactor biosynthesis; molybdopterin biosynthesis.</text>
</comment>
<dbReference type="UniPathway" id="UPA00344"/>
<dbReference type="EC" id="2.8.1.12" evidence="3"/>
<name>A0A0R2SEQ1_9GAMM</name>
<evidence type="ECO:0000256" key="7">
    <source>
        <dbReference type="ARBA" id="ARBA00026066"/>
    </source>
</evidence>
<evidence type="ECO:0000256" key="3">
    <source>
        <dbReference type="ARBA" id="ARBA00011950"/>
    </source>
</evidence>
<comment type="caution">
    <text evidence="13">The sequence shown here is derived from an EMBL/GenBank/DDBJ whole genome shotgun (WGS) entry which is preliminary data.</text>
</comment>
<evidence type="ECO:0000256" key="6">
    <source>
        <dbReference type="ARBA" id="ARBA00023150"/>
    </source>
</evidence>
<evidence type="ECO:0000256" key="1">
    <source>
        <dbReference type="ARBA" id="ARBA00005046"/>
    </source>
</evidence>
<sequence length="154" mass="17267">MSVRVQAEDFSLQREYDEVLAEAGDAGAVVTFTGLVREFHQTEDSASVASLTLEHYPGMTEKALADIEQQARQRWPLLATRIVHRVGAMTAQEQIVLVAAASAHRHAAFEAAQFMMDYLKSRAPFWKKQATSEGENWIESRDSDEAAIARWQKT</sequence>
<dbReference type="Pfam" id="PF02391">
    <property type="entry name" value="MoaE"/>
    <property type="match status" value="1"/>
</dbReference>
<protein>
    <recommendedName>
        <fullName evidence="4">Molybdopterin synthase catalytic subunit</fullName>
        <ecNumber evidence="3">2.8.1.12</ecNumber>
    </recommendedName>
    <alternativeName>
        <fullName evidence="10">MPT synthase subunit 2</fullName>
    </alternativeName>
    <alternativeName>
        <fullName evidence="8">Molybdenum cofactor biosynthesis protein E</fullName>
    </alternativeName>
    <alternativeName>
        <fullName evidence="9">Molybdopterin-converting factor large subunit</fullName>
    </alternativeName>
    <alternativeName>
        <fullName evidence="11">Molybdopterin-converting factor subunit 2</fullName>
    </alternativeName>
</protein>
<evidence type="ECO:0000256" key="12">
    <source>
        <dbReference type="ARBA" id="ARBA00049878"/>
    </source>
</evidence>
<evidence type="ECO:0000256" key="11">
    <source>
        <dbReference type="ARBA" id="ARBA00032474"/>
    </source>
</evidence>
<organism evidence="13 14">
    <name type="scientific">OM182 bacterium BACL3 MAG-120507-bin80</name>
    <dbReference type="NCBI Taxonomy" id="1655577"/>
    <lineage>
        <taxon>Bacteria</taxon>
        <taxon>Pseudomonadati</taxon>
        <taxon>Pseudomonadota</taxon>
        <taxon>Gammaproteobacteria</taxon>
        <taxon>OMG group</taxon>
        <taxon>OM182 clade</taxon>
    </lineage>
</organism>
<dbReference type="InterPro" id="IPR036563">
    <property type="entry name" value="MoaE_sf"/>
</dbReference>
<dbReference type="CDD" id="cd00756">
    <property type="entry name" value="MoaE"/>
    <property type="match status" value="1"/>
</dbReference>
<comment type="catalytic activity">
    <reaction evidence="12">
        <text>2 [molybdopterin-synthase sulfur-carrier protein]-C-terminal-Gly-aminoethanethioate + cyclic pyranopterin phosphate + H2O = molybdopterin + 2 [molybdopterin-synthase sulfur-carrier protein]-C-terminal Gly-Gly + 2 H(+)</text>
        <dbReference type="Rhea" id="RHEA:26333"/>
        <dbReference type="Rhea" id="RHEA-COMP:12202"/>
        <dbReference type="Rhea" id="RHEA-COMP:19907"/>
        <dbReference type="ChEBI" id="CHEBI:15377"/>
        <dbReference type="ChEBI" id="CHEBI:15378"/>
        <dbReference type="ChEBI" id="CHEBI:58698"/>
        <dbReference type="ChEBI" id="CHEBI:59648"/>
        <dbReference type="ChEBI" id="CHEBI:90778"/>
        <dbReference type="ChEBI" id="CHEBI:232372"/>
        <dbReference type="EC" id="2.8.1.12"/>
    </reaction>
</comment>
<dbReference type="Proteomes" id="UP000051934">
    <property type="component" value="Unassembled WGS sequence"/>
</dbReference>
<reference evidence="13 14" key="1">
    <citation type="submission" date="2015-10" db="EMBL/GenBank/DDBJ databases">
        <title>Metagenome-Assembled Genomes uncover a global brackish microbiome.</title>
        <authorList>
            <person name="Hugerth L.W."/>
            <person name="Larsson J."/>
            <person name="Alneberg J."/>
            <person name="Lindh M.V."/>
            <person name="Legrand C."/>
            <person name="Pinhassi J."/>
            <person name="Andersson A.F."/>
        </authorList>
    </citation>
    <scope>NUCLEOTIDE SEQUENCE [LARGE SCALE GENOMIC DNA]</scope>
    <source>
        <strain evidence="13">BACL4 MAG-120507-bin80</strain>
    </source>
</reference>
<evidence type="ECO:0000256" key="2">
    <source>
        <dbReference type="ARBA" id="ARBA00005426"/>
    </source>
</evidence>
<proteinExistence type="inferred from homology"/>
<dbReference type="GO" id="GO:0006777">
    <property type="term" value="P:Mo-molybdopterin cofactor biosynthetic process"/>
    <property type="evidence" value="ECO:0007669"/>
    <property type="project" value="UniProtKB-KW"/>
</dbReference>
<dbReference type="NCBIfam" id="NF007959">
    <property type="entry name" value="PRK10678.1"/>
    <property type="match status" value="1"/>
</dbReference>